<keyword evidence="3" id="KW-1185">Reference proteome</keyword>
<dbReference type="RefSeq" id="WP_085787507.1">
    <property type="nucleotide sequence ID" value="NZ_CP019938.1"/>
</dbReference>
<organism evidence="2 3">
    <name type="scientific">Ketogulonicigenium robustum</name>
    <dbReference type="NCBI Taxonomy" id="92947"/>
    <lineage>
        <taxon>Bacteria</taxon>
        <taxon>Pseudomonadati</taxon>
        <taxon>Pseudomonadota</taxon>
        <taxon>Alphaproteobacteria</taxon>
        <taxon>Rhodobacterales</taxon>
        <taxon>Roseobacteraceae</taxon>
        <taxon>Ketogulonicigenium</taxon>
    </lineage>
</organism>
<protein>
    <submittedName>
        <fullName evidence="2">Uncharacterized protein</fullName>
    </submittedName>
</protein>
<proteinExistence type="predicted"/>
<dbReference type="AlphaFoldDB" id="A0A1W6P3C9"/>
<feature type="signal peptide" evidence="1">
    <location>
        <begin position="1"/>
        <end position="23"/>
    </location>
</feature>
<geneLocation type="plasmid" evidence="2">
    <name>unnamed1</name>
</geneLocation>
<name>A0A1W6P3C9_9RHOB</name>
<evidence type="ECO:0000313" key="2">
    <source>
        <dbReference type="EMBL" id="ARO15929.1"/>
    </source>
</evidence>
<dbReference type="EMBL" id="CP019938">
    <property type="protein sequence ID" value="ARO15929.1"/>
    <property type="molecule type" value="Genomic_DNA"/>
</dbReference>
<sequence>MKNLFAIATVAAIAATAGSTAFAAQDYGYIRINNEKIEAGKPLTINLVNTSAPATLDLYSAGGKLISSRDLNAGITTDVRYQSTQLPATGLTAVLKINDQVVDTKTISLK</sequence>
<dbReference type="Proteomes" id="UP000242447">
    <property type="component" value="Plasmid unnamed1"/>
</dbReference>
<accession>A0A1W6P3C9</accession>
<gene>
    <name evidence="2" type="ORF">BVG79_p1000127</name>
</gene>
<reference evidence="2 3" key="1">
    <citation type="submission" date="2017-02" db="EMBL/GenBank/DDBJ databases">
        <title>Ketogulonicigenium robustum SPU B003 Genome sequencing and assembly.</title>
        <authorList>
            <person name="Li Y."/>
            <person name="Liu L."/>
            <person name="Wang C."/>
            <person name="Zhang M."/>
            <person name="Zhang T."/>
            <person name="Zhang Y."/>
        </authorList>
    </citation>
    <scope>NUCLEOTIDE SEQUENCE [LARGE SCALE GENOMIC DNA]</scope>
    <source>
        <strain evidence="2 3">SPU_B003</strain>
        <plasmid evidence="2 3">unnamed1</plasmid>
    </source>
</reference>
<evidence type="ECO:0000256" key="1">
    <source>
        <dbReference type="SAM" id="SignalP"/>
    </source>
</evidence>
<dbReference type="OrthoDB" id="7876219at2"/>
<evidence type="ECO:0000313" key="3">
    <source>
        <dbReference type="Proteomes" id="UP000242447"/>
    </source>
</evidence>
<feature type="chain" id="PRO_5010876115" evidence="1">
    <location>
        <begin position="24"/>
        <end position="110"/>
    </location>
</feature>
<dbReference type="KEGG" id="kro:BVG79_p1000127"/>
<keyword evidence="1" id="KW-0732">Signal</keyword>
<keyword evidence="2" id="KW-0614">Plasmid</keyword>